<dbReference type="AlphaFoldDB" id="A0A8H7BBT2"/>
<evidence type="ECO:0000313" key="8">
    <source>
        <dbReference type="EMBL" id="KAF7680513.1"/>
    </source>
</evidence>
<feature type="transmembrane region" description="Helical" evidence="6">
    <location>
        <begin position="429"/>
        <end position="452"/>
    </location>
</feature>
<evidence type="ECO:0000256" key="2">
    <source>
        <dbReference type="ARBA" id="ARBA00022448"/>
    </source>
</evidence>
<dbReference type="GO" id="GO:0022857">
    <property type="term" value="F:transmembrane transporter activity"/>
    <property type="evidence" value="ECO:0007669"/>
    <property type="project" value="InterPro"/>
</dbReference>
<dbReference type="RefSeq" id="XP_038790503.1">
    <property type="nucleotide sequence ID" value="XM_038927211.1"/>
</dbReference>
<feature type="transmembrane region" description="Helical" evidence="6">
    <location>
        <begin position="688"/>
        <end position="713"/>
    </location>
</feature>
<feature type="transmembrane region" description="Helical" evidence="6">
    <location>
        <begin position="497"/>
        <end position="519"/>
    </location>
</feature>
<evidence type="ECO:0000313" key="9">
    <source>
        <dbReference type="Proteomes" id="UP000596902"/>
    </source>
</evidence>
<keyword evidence="4 6" id="KW-1133">Transmembrane helix</keyword>
<dbReference type="Gene3D" id="1.20.1250.20">
    <property type="entry name" value="MFS general substrate transporter like domains"/>
    <property type="match status" value="2"/>
</dbReference>
<dbReference type="InterPro" id="IPR011701">
    <property type="entry name" value="MFS"/>
</dbReference>
<dbReference type="SUPFAM" id="SSF55729">
    <property type="entry name" value="Acyl-CoA N-acyltransferases (Nat)"/>
    <property type="match status" value="1"/>
</dbReference>
<keyword evidence="9" id="KW-1185">Reference proteome</keyword>
<keyword evidence="5 6" id="KW-0472">Membrane</keyword>
<dbReference type="GO" id="GO:0016020">
    <property type="term" value="C:membrane"/>
    <property type="evidence" value="ECO:0007669"/>
    <property type="project" value="UniProtKB-SubCell"/>
</dbReference>
<dbReference type="InterPro" id="IPR000182">
    <property type="entry name" value="GNAT_dom"/>
</dbReference>
<dbReference type="PANTHER" id="PTHR43791">
    <property type="entry name" value="PERMEASE-RELATED"/>
    <property type="match status" value="1"/>
</dbReference>
<evidence type="ECO:0000256" key="6">
    <source>
        <dbReference type="SAM" id="Phobius"/>
    </source>
</evidence>
<feature type="transmembrane region" description="Helical" evidence="6">
    <location>
        <begin position="631"/>
        <end position="651"/>
    </location>
</feature>
<dbReference type="SUPFAM" id="SSF103473">
    <property type="entry name" value="MFS general substrate transporter"/>
    <property type="match status" value="1"/>
</dbReference>
<evidence type="ECO:0000256" key="5">
    <source>
        <dbReference type="ARBA" id="ARBA00023136"/>
    </source>
</evidence>
<dbReference type="FunFam" id="1.20.1250.20:FF:000057">
    <property type="entry name" value="MFS general substrate transporter"/>
    <property type="match status" value="1"/>
</dbReference>
<feature type="transmembrane region" description="Helical" evidence="6">
    <location>
        <begin position="607"/>
        <end position="624"/>
    </location>
</feature>
<reference evidence="8" key="2">
    <citation type="submission" date="2020-08" db="EMBL/GenBank/DDBJ databases">
        <title>Draft Genome Sequence of Cumin Blight Pathogen Alternaria burnsii.</title>
        <authorList>
            <person name="Feng Z."/>
        </authorList>
    </citation>
    <scope>NUCLEOTIDE SEQUENCE</scope>
    <source>
        <strain evidence="8">CBS107.38</strain>
    </source>
</reference>
<feature type="transmembrane region" description="Helical" evidence="6">
    <location>
        <begin position="464"/>
        <end position="485"/>
    </location>
</feature>
<feature type="transmembrane region" description="Helical" evidence="6">
    <location>
        <begin position="568"/>
        <end position="587"/>
    </location>
</feature>
<dbReference type="InterPro" id="IPR036259">
    <property type="entry name" value="MFS_trans_sf"/>
</dbReference>
<comment type="caution">
    <text evidence="8">The sequence shown here is derived from an EMBL/GenBank/DDBJ whole genome shotgun (WGS) entry which is preliminary data.</text>
</comment>
<keyword evidence="3 6" id="KW-0812">Transmembrane</keyword>
<feature type="domain" description="N-acetyltransferase" evidence="7">
    <location>
        <begin position="25"/>
        <end position="194"/>
    </location>
</feature>
<reference evidence="8" key="1">
    <citation type="submission" date="2020-01" db="EMBL/GenBank/DDBJ databases">
        <authorList>
            <person name="Feng Z.H.Z."/>
        </authorList>
    </citation>
    <scope>NUCLEOTIDE SEQUENCE</scope>
    <source>
        <strain evidence="8">CBS107.38</strain>
    </source>
</reference>
<dbReference type="Proteomes" id="UP000596902">
    <property type="component" value="Unassembled WGS sequence"/>
</dbReference>
<dbReference type="EMBL" id="JAAABM010000002">
    <property type="protein sequence ID" value="KAF7680513.1"/>
    <property type="molecule type" value="Genomic_DNA"/>
</dbReference>
<evidence type="ECO:0000256" key="4">
    <source>
        <dbReference type="ARBA" id="ARBA00022989"/>
    </source>
</evidence>
<protein>
    <submittedName>
        <fullName evidence="8">Mfs transporter</fullName>
    </submittedName>
</protein>
<dbReference type="Gene3D" id="3.40.630.30">
    <property type="match status" value="1"/>
</dbReference>
<sequence length="767" mass="85125">MDNVLFTSQLKLTLITTAERGSQEFEWLHELRSDPKASFWSIDGTAKTVEDTERFLKNALPVTVKDGETKSYRIAYAVHELLHPAENDAVNKEDIPTRFVGLIGVKTLGPHSLVLRSDILPPSTFEPGCLTVEMGYSYLPSAWGKGYATGAVRAVIDACKRGKTFWEPCDKVFVRAIVSPENPASMRVMAKSGIKELGMHFWDGKGCHAFQENIHITQPSHNRGNFPGGRRSFQIVETDADCSLIVFEGRDNTGGKLNFGNQKNKGTCWELKPSQANMSKSLNGEKQEHLEHVDINTAKQQHETLQECGEEIDIHDEKYNKKLNRRLDRRVLPLCCWVYLLNFLDRGNIGNARVLNTETGDDMLTNTGLTPHGYALTVTLFSVAYAIFEVPSNFVMKHYIRPSRWLGILLFAWGALTIGFAGVQNSATIIALRFLIGAFEAGFFPGIVYFITIWYRYNERAVRIALVIAFCNLAGAFGGAIAFGVGHINGAAGLEGFRWLFIIEGIITLLSAFLLWFFLPDYPARAKWLSNAEKKFAVDRLADRGGGYNQEHATRKEILDTCFSPRMLLHYIAYVADVVPQGSFTFFTPTIVTGLGYESIHAQLLTVPPWVVGFFVAITISYSADHFNARGWHITIASLVGGTGWLTAGLLPADAYVQRYGCLCMAAAGAFPAAPSMTNWVTCNSPSFLTLPLAIALHNSCAGLGQIIAQWIWMNSERSQGFPTGNFVCAACSFLVAAIATILRLWYGRMNKLERSDSRGDQRVWAL</sequence>
<dbReference type="GO" id="GO:0016747">
    <property type="term" value="F:acyltransferase activity, transferring groups other than amino-acyl groups"/>
    <property type="evidence" value="ECO:0007669"/>
    <property type="project" value="InterPro"/>
</dbReference>
<accession>A0A8H7BBT2</accession>
<name>A0A8H7BBT2_9PLEO</name>
<feature type="transmembrane region" description="Helical" evidence="6">
    <location>
        <begin position="403"/>
        <end position="423"/>
    </location>
</feature>
<evidence type="ECO:0000256" key="1">
    <source>
        <dbReference type="ARBA" id="ARBA00004141"/>
    </source>
</evidence>
<keyword evidence="2" id="KW-0813">Transport</keyword>
<comment type="subcellular location">
    <subcellularLocation>
        <location evidence="1">Membrane</location>
        <topology evidence="1">Multi-pass membrane protein</topology>
    </subcellularLocation>
</comment>
<dbReference type="InterPro" id="IPR016181">
    <property type="entry name" value="Acyl_CoA_acyltransferase"/>
</dbReference>
<dbReference type="Pfam" id="PF13302">
    <property type="entry name" value="Acetyltransf_3"/>
    <property type="match status" value="1"/>
</dbReference>
<dbReference type="Pfam" id="PF07690">
    <property type="entry name" value="MFS_1"/>
    <property type="match status" value="1"/>
</dbReference>
<proteinExistence type="predicted"/>
<gene>
    <name evidence="8" type="ORF">GT037_002164</name>
</gene>
<feature type="transmembrane region" description="Helical" evidence="6">
    <location>
        <begin position="373"/>
        <end position="391"/>
    </location>
</feature>
<dbReference type="GeneID" id="62200389"/>
<dbReference type="PANTHER" id="PTHR43791:SF49">
    <property type="entry name" value="TRANSPORTER, PUTATIVE (AFU_ORTHOLOGUE AFUA_4G04250)-RELATED"/>
    <property type="match status" value="1"/>
</dbReference>
<feature type="transmembrane region" description="Helical" evidence="6">
    <location>
        <begin position="657"/>
        <end position="676"/>
    </location>
</feature>
<evidence type="ECO:0000256" key="3">
    <source>
        <dbReference type="ARBA" id="ARBA00022692"/>
    </source>
</evidence>
<organism evidence="8 9">
    <name type="scientific">Alternaria burnsii</name>
    <dbReference type="NCBI Taxonomy" id="1187904"/>
    <lineage>
        <taxon>Eukaryota</taxon>
        <taxon>Fungi</taxon>
        <taxon>Dikarya</taxon>
        <taxon>Ascomycota</taxon>
        <taxon>Pezizomycotina</taxon>
        <taxon>Dothideomycetes</taxon>
        <taxon>Pleosporomycetidae</taxon>
        <taxon>Pleosporales</taxon>
        <taxon>Pleosporineae</taxon>
        <taxon>Pleosporaceae</taxon>
        <taxon>Alternaria</taxon>
        <taxon>Alternaria sect. Alternaria</taxon>
    </lineage>
</organism>
<evidence type="ECO:0000259" key="7">
    <source>
        <dbReference type="Pfam" id="PF13302"/>
    </source>
</evidence>
<feature type="transmembrane region" description="Helical" evidence="6">
    <location>
        <begin position="725"/>
        <end position="747"/>
    </location>
</feature>